<comment type="function">
    <text evidence="5">Essential for the control of the cell cycle at the G2/M (mitosis) transition. G2/M cyclins accumulate steadily during G2 and are abruptly destroyed at mitosis.</text>
</comment>
<reference evidence="10" key="1">
    <citation type="submission" date="2020-07" db="EMBL/GenBank/DDBJ databases">
        <title>Ethylene signaling mediates host invasion by parasitic plants.</title>
        <authorList>
            <person name="Yoshida S."/>
        </authorList>
    </citation>
    <scope>NUCLEOTIDE SEQUENCE</scope>
    <source>
        <strain evidence="10">Okayama</strain>
    </source>
</reference>
<evidence type="ECO:0000256" key="1">
    <source>
        <dbReference type="ARBA" id="ARBA00006955"/>
    </source>
</evidence>
<dbReference type="Proteomes" id="UP000653305">
    <property type="component" value="Unassembled WGS sequence"/>
</dbReference>
<dbReference type="InterPro" id="IPR046965">
    <property type="entry name" value="Cyclin_A/B-like"/>
</dbReference>
<comment type="similarity">
    <text evidence="1">Belongs to the cyclin family. Cyclin AB subfamily.</text>
</comment>
<dbReference type="GO" id="GO:0016538">
    <property type="term" value="F:cyclin-dependent protein serine/threonine kinase regulator activity"/>
    <property type="evidence" value="ECO:0007669"/>
    <property type="project" value="InterPro"/>
</dbReference>
<dbReference type="Pfam" id="PF02984">
    <property type="entry name" value="Cyclin_C"/>
    <property type="match status" value="1"/>
</dbReference>
<keyword evidence="2" id="KW-0132">Cell division</keyword>
<dbReference type="InterPro" id="IPR006671">
    <property type="entry name" value="Cyclin_N"/>
</dbReference>
<comment type="caution">
    <text evidence="10">The sequence shown here is derived from an EMBL/GenBank/DDBJ whole genome shotgun (WGS) entry which is preliminary data.</text>
</comment>
<dbReference type="AlphaFoldDB" id="A0A830DN13"/>
<dbReference type="EMBL" id="BMAC01001417">
    <property type="protein sequence ID" value="GFQ07182.1"/>
    <property type="molecule type" value="Genomic_DNA"/>
</dbReference>
<dbReference type="InterPro" id="IPR039361">
    <property type="entry name" value="Cyclin"/>
</dbReference>
<dbReference type="SUPFAM" id="SSF47954">
    <property type="entry name" value="Cyclin-like"/>
    <property type="match status" value="2"/>
</dbReference>
<dbReference type="GO" id="GO:0044772">
    <property type="term" value="P:mitotic cell cycle phase transition"/>
    <property type="evidence" value="ECO:0007669"/>
    <property type="project" value="InterPro"/>
</dbReference>
<keyword evidence="3 7" id="KW-0195">Cyclin</keyword>
<keyword evidence="11" id="KW-1185">Reference proteome</keyword>
<evidence type="ECO:0000259" key="8">
    <source>
        <dbReference type="SMART" id="SM00385"/>
    </source>
</evidence>
<dbReference type="InterPro" id="IPR048258">
    <property type="entry name" value="Cyclins_cyclin-box"/>
</dbReference>
<gene>
    <name evidence="10" type="ORF">PHJA_002862300</name>
</gene>
<evidence type="ECO:0000256" key="7">
    <source>
        <dbReference type="RuleBase" id="RU000383"/>
    </source>
</evidence>
<dbReference type="GO" id="GO:0010332">
    <property type="term" value="P:response to gamma radiation"/>
    <property type="evidence" value="ECO:0007669"/>
    <property type="project" value="UniProtKB-ARBA"/>
</dbReference>
<dbReference type="Pfam" id="PF00134">
    <property type="entry name" value="Cyclin_N"/>
    <property type="match status" value="1"/>
</dbReference>
<evidence type="ECO:0000313" key="11">
    <source>
        <dbReference type="Proteomes" id="UP000653305"/>
    </source>
</evidence>
<dbReference type="FunFam" id="1.10.472.10:FF:000032">
    <property type="entry name" value="G2/mitotic-specific cyclin-1"/>
    <property type="match status" value="1"/>
</dbReference>
<dbReference type="GO" id="GO:0051301">
    <property type="term" value="P:cell division"/>
    <property type="evidence" value="ECO:0007669"/>
    <property type="project" value="UniProtKB-KW"/>
</dbReference>
<evidence type="ECO:0000256" key="3">
    <source>
        <dbReference type="ARBA" id="ARBA00023127"/>
    </source>
</evidence>
<dbReference type="PROSITE" id="PS00292">
    <property type="entry name" value="CYCLINS"/>
    <property type="match status" value="1"/>
</dbReference>
<evidence type="ECO:0000256" key="6">
    <source>
        <dbReference type="ARBA" id="ARBA00065123"/>
    </source>
</evidence>
<dbReference type="Gene3D" id="1.10.472.10">
    <property type="entry name" value="Cyclin-like"/>
    <property type="match status" value="2"/>
</dbReference>
<dbReference type="CDD" id="cd20511">
    <property type="entry name" value="CYCLIN_AtCycB-like_rpt2"/>
    <property type="match status" value="1"/>
</dbReference>
<dbReference type="OrthoDB" id="5590282at2759"/>
<keyword evidence="4" id="KW-0131">Cell cycle</keyword>
<evidence type="ECO:0000256" key="5">
    <source>
        <dbReference type="ARBA" id="ARBA00059307"/>
    </source>
</evidence>
<organism evidence="10 11">
    <name type="scientific">Phtheirospermum japonicum</name>
    <dbReference type="NCBI Taxonomy" id="374723"/>
    <lineage>
        <taxon>Eukaryota</taxon>
        <taxon>Viridiplantae</taxon>
        <taxon>Streptophyta</taxon>
        <taxon>Embryophyta</taxon>
        <taxon>Tracheophyta</taxon>
        <taxon>Spermatophyta</taxon>
        <taxon>Magnoliopsida</taxon>
        <taxon>eudicotyledons</taxon>
        <taxon>Gunneridae</taxon>
        <taxon>Pentapetalae</taxon>
        <taxon>asterids</taxon>
        <taxon>lamiids</taxon>
        <taxon>Lamiales</taxon>
        <taxon>Orobanchaceae</taxon>
        <taxon>Orobanchaceae incertae sedis</taxon>
        <taxon>Phtheirospermum</taxon>
    </lineage>
</organism>
<evidence type="ECO:0000259" key="9">
    <source>
        <dbReference type="SMART" id="SM01332"/>
    </source>
</evidence>
<proteinExistence type="inferred from homology"/>
<name>A0A830DN13_9LAMI</name>
<evidence type="ECO:0000313" key="10">
    <source>
        <dbReference type="EMBL" id="GFQ07182.1"/>
    </source>
</evidence>
<feature type="domain" description="Cyclin-like" evidence="8">
    <location>
        <begin position="199"/>
        <end position="283"/>
    </location>
</feature>
<feature type="domain" description="Cyclin C-terminal" evidence="9">
    <location>
        <begin position="292"/>
        <end position="409"/>
    </location>
</feature>
<accession>A0A830DN13</accession>
<dbReference type="SMART" id="SM01332">
    <property type="entry name" value="Cyclin_C"/>
    <property type="match status" value="1"/>
</dbReference>
<dbReference type="InterPro" id="IPR004367">
    <property type="entry name" value="Cyclin_C-dom"/>
</dbReference>
<dbReference type="PIRSF" id="PIRSF001771">
    <property type="entry name" value="Cyclin_A_B_D_E"/>
    <property type="match status" value="1"/>
</dbReference>
<dbReference type="InterPro" id="IPR013763">
    <property type="entry name" value="Cyclin-like_dom"/>
</dbReference>
<protein>
    <submittedName>
        <fullName evidence="10">G2/mitotic-specific cyclin-1</fullName>
    </submittedName>
</protein>
<comment type="subunit">
    <text evidence="6">Interacts with the CDC2 and CDK2 protein kinases to form a serine/threonine kinase holoenzyme complex. The cyclin subunit imparts substrate specificity to the complex.</text>
</comment>
<sequence length="421" mass="47783">MVLLENNSVEIRSANVQGGGEMGGRKLGAEIKAKRRALSVINHDLGTANPDSNRTWDKKGHRPITSFLDSLRKYAAQMSVSQHSCPEEAKKPKTSSAKEFTVWEDIPLKDHQHVPMSLEQSDFEMTEKNHMEEVEMEDIFEETVVDIDSGDGKDPLAVGDYVEDLYAFYKKMENSSGVSPGYMAQQSDINERMRAILIDWLIEVHHKFELRDETLFLTVNLIDRFLAKQSVVRKKLQLVGLVAMLLACKYEEVSVPVVDDLVFISDKAYSRKEVLEMERLMLNTLQFNMSVPTPYVFMRRFLKAAQSDKKLELLSFFLIELCLVDYEMLKYPPSLLASAAIYTAQSTLYGVGQWSKTCEWHTGYSEDQLLECSRLVVGFHDNAATGKLTGVHRKYNTSKFGYAARCGPAHFLVQTPQPLPQ</sequence>
<evidence type="ECO:0000256" key="4">
    <source>
        <dbReference type="ARBA" id="ARBA00023306"/>
    </source>
</evidence>
<evidence type="ECO:0000256" key="2">
    <source>
        <dbReference type="ARBA" id="ARBA00022618"/>
    </source>
</evidence>
<dbReference type="InterPro" id="IPR036915">
    <property type="entry name" value="Cyclin-like_sf"/>
</dbReference>
<feature type="domain" description="Cyclin-like" evidence="8">
    <location>
        <begin position="296"/>
        <end position="378"/>
    </location>
</feature>
<dbReference type="CDD" id="cd20567">
    <property type="entry name" value="CYCLIN_AtCycB-like_rpt1"/>
    <property type="match status" value="1"/>
</dbReference>
<dbReference type="SMART" id="SM00385">
    <property type="entry name" value="CYCLIN"/>
    <property type="match status" value="2"/>
</dbReference>
<dbReference type="PANTHER" id="PTHR10177">
    <property type="entry name" value="CYCLINS"/>
    <property type="match status" value="1"/>
</dbReference>